<gene>
    <name evidence="2" type="ORF">LCGC14_2521850</name>
</gene>
<dbReference type="EMBL" id="LAZR01040702">
    <property type="protein sequence ID" value="KKL13829.1"/>
    <property type="molecule type" value="Genomic_DNA"/>
</dbReference>
<evidence type="ECO:0000256" key="1">
    <source>
        <dbReference type="SAM" id="MobiDB-lite"/>
    </source>
</evidence>
<proteinExistence type="predicted"/>
<dbReference type="AlphaFoldDB" id="A0A0F9AW65"/>
<accession>A0A0F9AW65</accession>
<feature type="compositionally biased region" description="Acidic residues" evidence="1">
    <location>
        <begin position="193"/>
        <end position="208"/>
    </location>
</feature>
<evidence type="ECO:0000313" key="2">
    <source>
        <dbReference type="EMBL" id="KKL13829.1"/>
    </source>
</evidence>
<name>A0A0F9AW65_9ZZZZ</name>
<feature type="region of interest" description="Disordered" evidence="1">
    <location>
        <begin position="172"/>
        <end position="208"/>
    </location>
</feature>
<sequence>MSDVRSDNLITLKTPSLTVLGSEPVPGEIFRDLLKAAWIPTQRVPRPEIHLMNDIDLPGVQAHLKKADYIFLAETSIVETQHGHTYEYKDIEVTLPFEIYTLAGRQRLYDLWAVLKRIFYTYQHVIRPYQQLHVGNFQEIVRDKQGFWVATATMRAESKAVPVITGISSGFETPAQPQAGAHAAEFQPQEASTLEEPEEPDLPDYNEL</sequence>
<reference evidence="2" key="1">
    <citation type="journal article" date="2015" name="Nature">
        <title>Complex archaea that bridge the gap between prokaryotes and eukaryotes.</title>
        <authorList>
            <person name="Spang A."/>
            <person name="Saw J.H."/>
            <person name="Jorgensen S.L."/>
            <person name="Zaremba-Niedzwiedzka K."/>
            <person name="Martijn J."/>
            <person name="Lind A.E."/>
            <person name="van Eijk R."/>
            <person name="Schleper C."/>
            <person name="Guy L."/>
            <person name="Ettema T.J."/>
        </authorList>
    </citation>
    <scope>NUCLEOTIDE SEQUENCE</scope>
</reference>
<protein>
    <submittedName>
        <fullName evidence="2">Uncharacterized protein</fullName>
    </submittedName>
</protein>
<comment type="caution">
    <text evidence="2">The sequence shown here is derived from an EMBL/GenBank/DDBJ whole genome shotgun (WGS) entry which is preliminary data.</text>
</comment>
<organism evidence="2">
    <name type="scientific">marine sediment metagenome</name>
    <dbReference type="NCBI Taxonomy" id="412755"/>
    <lineage>
        <taxon>unclassified sequences</taxon>
        <taxon>metagenomes</taxon>
        <taxon>ecological metagenomes</taxon>
    </lineage>
</organism>